<sequence length="163" mass="17767">MERESDRLHAELLEASKQLSTETVMFHHAAAARLGLHITDHKCLEFVLSRGKATAGQLAQWSGLTTGAITGVLNRLEKAGYIKRVKDPSDLRVVCAVPLPERLGALGEIFGPLGAAMGELYGRYSARELEAMLDYMTRARRILQGQAAQLRAADAGADPEARR</sequence>
<gene>
    <name evidence="3" type="ORF">IDH44_15680</name>
</gene>
<evidence type="ECO:0000313" key="3">
    <source>
        <dbReference type="EMBL" id="MBD2846640.1"/>
    </source>
</evidence>
<dbReference type="Proteomes" id="UP000621560">
    <property type="component" value="Unassembled WGS sequence"/>
</dbReference>
<comment type="caution">
    <text evidence="3">The sequence shown here is derived from an EMBL/GenBank/DDBJ whole genome shotgun (WGS) entry which is preliminary data.</text>
</comment>
<evidence type="ECO:0000313" key="4">
    <source>
        <dbReference type="Proteomes" id="UP000621560"/>
    </source>
</evidence>
<dbReference type="PANTHER" id="PTHR33164:SF106">
    <property type="entry name" value="TRANSCRIPTIONAL REGULATORY PROTEIN"/>
    <property type="match status" value="1"/>
</dbReference>
<evidence type="ECO:0000256" key="1">
    <source>
        <dbReference type="ARBA" id="ARBA00023125"/>
    </source>
</evidence>
<keyword evidence="4" id="KW-1185">Reference proteome</keyword>
<protein>
    <submittedName>
        <fullName evidence="3">MarR family transcriptional regulator</fullName>
    </submittedName>
</protein>
<dbReference type="GO" id="GO:0003700">
    <property type="term" value="F:DNA-binding transcription factor activity"/>
    <property type="evidence" value="ECO:0007669"/>
    <property type="project" value="InterPro"/>
</dbReference>
<organism evidence="3 4">
    <name type="scientific">Paenibacillus sabuli</name>
    <dbReference type="NCBI Taxonomy" id="2772509"/>
    <lineage>
        <taxon>Bacteria</taxon>
        <taxon>Bacillati</taxon>
        <taxon>Bacillota</taxon>
        <taxon>Bacilli</taxon>
        <taxon>Bacillales</taxon>
        <taxon>Paenibacillaceae</taxon>
        <taxon>Paenibacillus</taxon>
    </lineage>
</organism>
<dbReference type="Pfam" id="PF01047">
    <property type="entry name" value="MarR"/>
    <property type="match status" value="1"/>
</dbReference>
<dbReference type="InterPro" id="IPR000835">
    <property type="entry name" value="HTH_MarR-typ"/>
</dbReference>
<keyword evidence="1" id="KW-0238">DNA-binding</keyword>
<dbReference type="GO" id="GO:0003677">
    <property type="term" value="F:DNA binding"/>
    <property type="evidence" value="ECO:0007669"/>
    <property type="project" value="UniProtKB-KW"/>
</dbReference>
<dbReference type="Gene3D" id="1.10.10.10">
    <property type="entry name" value="Winged helix-like DNA-binding domain superfamily/Winged helix DNA-binding domain"/>
    <property type="match status" value="1"/>
</dbReference>
<proteinExistence type="predicted"/>
<dbReference type="RefSeq" id="WP_190919224.1">
    <property type="nucleotide sequence ID" value="NZ_JACXIZ010000026.1"/>
</dbReference>
<dbReference type="PANTHER" id="PTHR33164">
    <property type="entry name" value="TRANSCRIPTIONAL REGULATOR, MARR FAMILY"/>
    <property type="match status" value="1"/>
</dbReference>
<accession>A0A927BVY6</accession>
<name>A0A927BVY6_9BACL</name>
<evidence type="ECO:0000259" key="2">
    <source>
        <dbReference type="PROSITE" id="PS50995"/>
    </source>
</evidence>
<dbReference type="InterPro" id="IPR036388">
    <property type="entry name" value="WH-like_DNA-bd_sf"/>
</dbReference>
<dbReference type="PROSITE" id="PS50995">
    <property type="entry name" value="HTH_MARR_2"/>
    <property type="match status" value="1"/>
</dbReference>
<reference evidence="3" key="1">
    <citation type="submission" date="2020-09" db="EMBL/GenBank/DDBJ databases">
        <title>A novel bacterium of genus Paenibacillus, isolated from South China Sea.</title>
        <authorList>
            <person name="Huang H."/>
            <person name="Mo K."/>
            <person name="Hu Y."/>
        </authorList>
    </citation>
    <scope>NUCLEOTIDE SEQUENCE</scope>
    <source>
        <strain evidence="3">IB182496</strain>
    </source>
</reference>
<dbReference type="InterPro" id="IPR039422">
    <property type="entry name" value="MarR/SlyA-like"/>
</dbReference>
<dbReference type="EMBL" id="JACXIZ010000026">
    <property type="protein sequence ID" value="MBD2846640.1"/>
    <property type="molecule type" value="Genomic_DNA"/>
</dbReference>
<dbReference type="AlphaFoldDB" id="A0A927BVY6"/>
<dbReference type="SMART" id="SM00347">
    <property type="entry name" value="HTH_MARR"/>
    <property type="match status" value="1"/>
</dbReference>
<dbReference type="InterPro" id="IPR036390">
    <property type="entry name" value="WH_DNA-bd_sf"/>
</dbReference>
<dbReference type="GO" id="GO:0006950">
    <property type="term" value="P:response to stress"/>
    <property type="evidence" value="ECO:0007669"/>
    <property type="project" value="TreeGrafter"/>
</dbReference>
<dbReference type="SUPFAM" id="SSF46785">
    <property type="entry name" value="Winged helix' DNA-binding domain"/>
    <property type="match status" value="1"/>
</dbReference>
<feature type="domain" description="HTH marR-type" evidence="2">
    <location>
        <begin position="5"/>
        <end position="141"/>
    </location>
</feature>